<evidence type="ECO:0000256" key="1">
    <source>
        <dbReference type="SAM" id="MobiDB-lite"/>
    </source>
</evidence>
<accession>A0A1Y1WGX8</accession>
<dbReference type="Gene3D" id="3.10.50.10">
    <property type="match status" value="1"/>
</dbReference>
<dbReference type="OrthoDB" id="76388at2759"/>
<name>A0A1Y1WGX8_9FUNG</name>
<dbReference type="SUPFAM" id="SSF54556">
    <property type="entry name" value="Chitinase insertion domain"/>
    <property type="match status" value="1"/>
</dbReference>
<dbReference type="Proteomes" id="UP000193922">
    <property type="component" value="Unassembled WGS sequence"/>
</dbReference>
<dbReference type="GO" id="GO:0004568">
    <property type="term" value="F:chitinase activity"/>
    <property type="evidence" value="ECO:0007669"/>
    <property type="project" value="TreeGrafter"/>
</dbReference>
<dbReference type="PROSITE" id="PS51910">
    <property type="entry name" value="GH18_2"/>
    <property type="match status" value="1"/>
</dbReference>
<dbReference type="InterPro" id="IPR029070">
    <property type="entry name" value="Chitinase_insertion_sf"/>
</dbReference>
<keyword evidence="4" id="KW-1185">Reference proteome</keyword>
<dbReference type="InterPro" id="IPR001223">
    <property type="entry name" value="Glyco_hydro18_cat"/>
</dbReference>
<dbReference type="SMART" id="SM00636">
    <property type="entry name" value="Glyco_18"/>
    <property type="match status" value="1"/>
</dbReference>
<dbReference type="EMBL" id="MCFD01000002">
    <property type="protein sequence ID" value="ORX72820.1"/>
    <property type="molecule type" value="Genomic_DNA"/>
</dbReference>
<reference evidence="3 4" key="1">
    <citation type="submission" date="2016-07" db="EMBL/GenBank/DDBJ databases">
        <title>Pervasive Adenine N6-methylation of Active Genes in Fungi.</title>
        <authorList>
            <consortium name="DOE Joint Genome Institute"/>
            <person name="Mondo S.J."/>
            <person name="Dannebaum R.O."/>
            <person name="Kuo R.C."/>
            <person name="Labutti K."/>
            <person name="Haridas S."/>
            <person name="Kuo A."/>
            <person name="Salamov A."/>
            <person name="Ahrendt S.R."/>
            <person name="Lipzen A."/>
            <person name="Sullivan W."/>
            <person name="Andreopoulos W.B."/>
            <person name="Clum A."/>
            <person name="Lindquist E."/>
            <person name="Daum C."/>
            <person name="Ramamoorthy G.K."/>
            <person name="Gryganskyi A."/>
            <person name="Culley D."/>
            <person name="Magnuson J.K."/>
            <person name="James T.Y."/>
            <person name="O'Malley M.A."/>
            <person name="Stajich J.E."/>
            <person name="Spatafora J.W."/>
            <person name="Visel A."/>
            <person name="Grigoriev I.V."/>
        </authorList>
    </citation>
    <scope>NUCLEOTIDE SEQUENCE [LARGE SCALE GENOMIC DNA]</scope>
    <source>
        <strain evidence="3 4">ATCC 12442</strain>
    </source>
</reference>
<sequence length="441" mass="47078">MQFATTLGLTNRLAGMRIEDVPEPVISSGILNNTVVFGYTYAQGIKVDTIPWDSLTHLVLAFFNVDAGGNVVSGAGDVKLAVGTAHQHGVRVIASIGGSGDPSAILANVLSNNKTRANLVASVTDTFPNSGQQINDLYLALRGQRQALDAKFGDRAKELTMTLYSTDGKFGPSAPKVDASMFSDIVDYGLLMAYDFFGSWADITAPNSPFYDIPGYPGLSFTSAISAWLDAGWSADRLVAGLPYYGRTAIVESSNGTQFMQNSKAAPPGGPVSKIDGAWTWLDLRDPTDGALKEPARANQGWVRTWDNTTMTPWLLHNVSRTYIGYDDADSITIKTQHMIEKGLAGAMVWMINYDYKGELGAVVDEYTAACRRLAKAAYEETASSEFGDESSSEDVGKYTSSHGSKGSPSSHNGPNTNSACRSGVSVLVPAISLLLLAALH</sequence>
<dbReference type="Pfam" id="PF00704">
    <property type="entry name" value="Glyco_hydro_18"/>
    <property type="match status" value="1"/>
</dbReference>
<dbReference type="GO" id="GO:0006032">
    <property type="term" value="P:chitin catabolic process"/>
    <property type="evidence" value="ECO:0007669"/>
    <property type="project" value="TreeGrafter"/>
</dbReference>
<protein>
    <submittedName>
        <fullName evidence="3">Glycoside hydrolase</fullName>
    </submittedName>
</protein>
<proteinExistence type="predicted"/>
<dbReference type="PANTHER" id="PTHR11177:SF317">
    <property type="entry name" value="CHITINASE 12-RELATED"/>
    <property type="match status" value="1"/>
</dbReference>
<dbReference type="SUPFAM" id="SSF51445">
    <property type="entry name" value="(Trans)glycosidases"/>
    <property type="match status" value="1"/>
</dbReference>
<dbReference type="InterPro" id="IPR017853">
    <property type="entry name" value="GH"/>
</dbReference>
<feature type="domain" description="GH18" evidence="2">
    <location>
        <begin position="34"/>
        <end position="371"/>
    </location>
</feature>
<dbReference type="GeneID" id="63803128"/>
<dbReference type="InterPro" id="IPR011583">
    <property type="entry name" value="Chitinase_II/V-like_cat"/>
</dbReference>
<dbReference type="AlphaFoldDB" id="A0A1Y1WGX8"/>
<feature type="compositionally biased region" description="Low complexity" evidence="1">
    <location>
        <begin position="401"/>
        <end position="416"/>
    </location>
</feature>
<keyword evidence="3" id="KW-0378">Hydrolase</keyword>
<gene>
    <name evidence="3" type="ORF">DL89DRAFT_265011</name>
</gene>
<dbReference type="PANTHER" id="PTHR11177">
    <property type="entry name" value="CHITINASE"/>
    <property type="match status" value="1"/>
</dbReference>
<dbReference type="GO" id="GO:0005975">
    <property type="term" value="P:carbohydrate metabolic process"/>
    <property type="evidence" value="ECO:0007669"/>
    <property type="project" value="InterPro"/>
</dbReference>
<organism evidence="3 4">
    <name type="scientific">Linderina pennispora</name>
    <dbReference type="NCBI Taxonomy" id="61395"/>
    <lineage>
        <taxon>Eukaryota</taxon>
        <taxon>Fungi</taxon>
        <taxon>Fungi incertae sedis</taxon>
        <taxon>Zoopagomycota</taxon>
        <taxon>Kickxellomycotina</taxon>
        <taxon>Kickxellomycetes</taxon>
        <taxon>Kickxellales</taxon>
        <taxon>Kickxellaceae</taxon>
        <taxon>Linderina</taxon>
    </lineage>
</organism>
<dbReference type="Gene3D" id="3.20.20.80">
    <property type="entry name" value="Glycosidases"/>
    <property type="match status" value="2"/>
</dbReference>
<feature type="region of interest" description="Disordered" evidence="1">
    <location>
        <begin position="383"/>
        <end position="418"/>
    </location>
</feature>
<dbReference type="InterPro" id="IPR050314">
    <property type="entry name" value="Glycosyl_Hydrlase_18"/>
</dbReference>
<dbReference type="GO" id="GO:0008061">
    <property type="term" value="F:chitin binding"/>
    <property type="evidence" value="ECO:0007669"/>
    <property type="project" value="InterPro"/>
</dbReference>
<evidence type="ECO:0000313" key="3">
    <source>
        <dbReference type="EMBL" id="ORX72820.1"/>
    </source>
</evidence>
<evidence type="ECO:0000259" key="2">
    <source>
        <dbReference type="PROSITE" id="PS51910"/>
    </source>
</evidence>
<comment type="caution">
    <text evidence="3">The sequence shown here is derived from an EMBL/GenBank/DDBJ whole genome shotgun (WGS) entry which is preliminary data.</text>
</comment>
<dbReference type="RefSeq" id="XP_040746160.1">
    <property type="nucleotide sequence ID" value="XM_040886480.1"/>
</dbReference>
<dbReference type="GO" id="GO:0005576">
    <property type="term" value="C:extracellular region"/>
    <property type="evidence" value="ECO:0007669"/>
    <property type="project" value="TreeGrafter"/>
</dbReference>
<dbReference type="STRING" id="61395.A0A1Y1WGX8"/>
<evidence type="ECO:0000313" key="4">
    <source>
        <dbReference type="Proteomes" id="UP000193922"/>
    </source>
</evidence>